<evidence type="ECO:0000313" key="4">
    <source>
        <dbReference type="EMBL" id="SDZ22872.1"/>
    </source>
</evidence>
<keyword evidence="1" id="KW-0472">Membrane</keyword>
<protein>
    <submittedName>
        <fullName evidence="4">FecR family protein</fullName>
    </submittedName>
</protein>
<name>A0A1H3RAM0_9BACT</name>
<dbReference type="PIRSF" id="PIRSF018266">
    <property type="entry name" value="FecR"/>
    <property type="match status" value="1"/>
</dbReference>
<dbReference type="RefSeq" id="WP_019598282.1">
    <property type="nucleotide sequence ID" value="NZ_FNQC01000008.1"/>
</dbReference>
<proteinExistence type="predicted"/>
<dbReference type="PANTHER" id="PTHR30273">
    <property type="entry name" value="PERIPLASMIC SIGNAL SENSOR AND SIGMA FACTOR ACTIVATOR FECR-RELATED"/>
    <property type="match status" value="1"/>
</dbReference>
<dbReference type="InterPro" id="IPR012373">
    <property type="entry name" value="Ferrdict_sens_TM"/>
</dbReference>
<accession>A0A1H3RAM0</accession>
<reference evidence="4 5" key="1">
    <citation type="submission" date="2016-10" db="EMBL/GenBank/DDBJ databases">
        <authorList>
            <person name="Varghese N."/>
            <person name="Submissions S."/>
        </authorList>
    </citation>
    <scope>NUCLEOTIDE SEQUENCE [LARGE SCALE GENOMIC DNA]</scope>
    <source>
        <strain evidence="4 5">DSM 17997</strain>
    </source>
</reference>
<dbReference type="Pfam" id="PF16344">
    <property type="entry name" value="FecR_C"/>
    <property type="match status" value="1"/>
</dbReference>
<dbReference type="Gene3D" id="3.55.50.30">
    <property type="match status" value="1"/>
</dbReference>
<keyword evidence="1" id="KW-0812">Transmembrane</keyword>
<gene>
    <name evidence="4" type="ORF">SAMN05444412_10814</name>
</gene>
<keyword evidence="1" id="KW-1133">Transmembrane helix</keyword>
<evidence type="ECO:0000259" key="3">
    <source>
        <dbReference type="Pfam" id="PF16344"/>
    </source>
</evidence>
<organism evidence="4 5">
    <name type="scientific">Rhodonellum ikkaensis</name>
    <dbReference type="NCBI Taxonomy" id="336829"/>
    <lineage>
        <taxon>Bacteria</taxon>
        <taxon>Pseudomonadati</taxon>
        <taxon>Bacteroidota</taxon>
        <taxon>Cytophagia</taxon>
        <taxon>Cytophagales</taxon>
        <taxon>Cytophagaceae</taxon>
        <taxon>Rhodonellum</taxon>
    </lineage>
</organism>
<dbReference type="PANTHER" id="PTHR30273:SF2">
    <property type="entry name" value="PROTEIN FECR"/>
    <property type="match status" value="1"/>
</dbReference>
<feature type="transmembrane region" description="Helical" evidence="1">
    <location>
        <begin position="103"/>
        <end position="125"/>
    </location>
</feature>
<evidence type="ECO:0000259" key="2">
    <source>
        <dbReference type="Pfam" id="PF04773"/>
    </source>
</evidence>
<dbReference type="InterPro" id="IPR006860">
    <property type="entry name" value="FecR"/>
</dbReference>
<dbReference type="Pfam" id="PF04773">
    <property type="entry name" value="FecR"/>
    <property type="match status" value="1"/>
</dbReference>
<sequence length="351" mass="40297">MKYEDYDIENFITDEFFIQWIKSPNENTSHFWEKWMEQHPEKRSLVNEAANLIRSVKYTDCPEFTDRMYVDTFENILKADNHFRQQTPIMSTKSSSHTSVKSFPVFPIKGIAASLLVLFCVWVQFEAMRFKPEQATIAEIALIKRTNPSGQKSIIDLPDGSRIHLNANSEIEFPQEFSSDSRMISLIGEAFFEIEKESRPFIVRSGETKIQVLGTSFNVKKQENGALYVALVTGKVSVNTENGSKLTLDPNEMLILEAGGAFRKTGFDPNEVTGWKDNFLVFKTSNLVDVKRKLEQWYGVNIELKGSFDKNWSYSGVYEDEILENVLRGICLTSGMRYKIENKKITITNPK</sequence>
<feature type="domain" description="FecR protein" evidence="2">
    <location>
        <begin position="149"/>
        <end position="236"/>
    </location>
</feature>
<dbReference type="Gene3D" id="2.60.120.1440">
    <property type="match status" value="1"/>
</dbReference>
<evidence type="ECO:0000313" key="5">
    <source>
        <dbReference type="Proteomes" id="UP000199663"/>
    </source>
</evidence>
<comment type="caution">
    <text evidence="4">The sequence shown here is derived from an EMBL/GenBank/DDBJ whole genome shotgun (WGS) entry which is preliminary data.</text>
</comment>
<dbReference type="Proteomes" id="UP000199663">
    <property type="component" value="Unassembled WGS sequence"/>
</dbReference>
<dbReference type="EMBL" id="FNQC01000008">
    <property type="protein sequence ID" value="SDZ22872.1"/>
    <property type="molecule type" value="Genomic_DNA"/>
</dbReference>
<feature type="domain" description="Protein FecR C-terminal" evidence="3">
    <location>
        <begin position="280"/>
        <end position="347"/>
    </location>
</feature>
<evidence type="ECO:0000256" key="1">
    <source>
        <dbReference type="SAM" id="Phobius"/>
    </source>
</evidence>
<dbReference type="InterPro" id="IPR032508">
    <property type="entry name" value="FecR_C"/>
</dbReference>
<keyword evidence="5" id="KW-1185">Reference proteome</keyword>